<keyword evidence="2" id="KW-1185">Reference proteome</keyword>
<name>A0AAE3RCV3_9BACT</name>
<sequence>MSTDTLSRFLDAQNQVYLKALQEIKSGRKTSHWMWYIFPQIKGLGQSDTAKFYAIEDIDQATAYLLHPVLGKNLIEISQAVLQLEGKTANQIFGSPDDLKLCSCMTLFANVKDADPVFKNVINTFFKGIQDQKTLDILQQELR</sequence>
<proteinExistence type="predicted"/>
<gene>
    <name evidence="1" type="ORF">QNI22_36105</name>
</gene>
<dbReference type="Pfam" id="PF08837">
    <property type="entry name" value="DUF1810"/>
    <property type="match status" value="1"/>
</dbReference>
<dbReference type="AlphaFoldDB" id="A0AAE3RCV3"/>
<dbReference type="InterPro" id="IPR014937">
    <property type="entry name" value="DUF1810"/>
</dbReference>
<accession>A0AAE3RCV3</accession>
<dbReference type="SUPFAM" id="SSF140736">
    <property type="entry name" value="Rv1873-like"/>
    <property type="match status" value="1"/>
</dbReference>
<evidence type="ECO:0000313" key="2">
    <source>
        <dbReference type="Proteomes" id="UP001232063"/>
    </source>
</evidence>
<protein>
    <submittedName>
        <fullName evidence="1">DUF1810 domain-containing protein</fullName>
    </submittedName>
</protein>
<dbReference type="Gene3D" id="1.25.40.380">
    <property type="entry name" value="Protein of unknown function DUF1810"/>
    <property type="match status" value="1"/>
</dbReference>
<reference evidence="1" key="1">
    <citation type="submission" date="2023-05" db="EMBL/GenBank/DDBJ databases">
        <authorList>
            <person name="Zhang X."/>
        </authorList>
    </citation>
    <scope>NUCLEOTIDE SEQUENCE</scope>
    <source>
        <strain evidence="1">BD1B2-1</strain>
    </source>
</reference>
<dbReference type="PIRSF" id="PIRSF008546">
    <property type="entry name" value="UCP008546"/>
    <property type="match status" value="1"/>
</dbReference>
<dbReference type="Proteomes" id="UP001232063">
    <property type="component" value="Unassembled WGS sequence"/>
</dbReference>
<evidence type="ECO:0000313" key="1">
    <source>
        <dbReference type="EMBL" id="MDJ1506140.1"/>
    </source>
</evidence>
<comment type="caution">
    <text evidence="1">The sequence shown here is derived from an EMBL/GenBank/DDBJ whole genome shotgun (WGS) entry which is preliminary data.</text>
</comment>
<dbReference type="RefSeq" id="WP_314518902.1">
    <property type="nucleotide sequence ID" value="NZ_JASJOU010000020.1"/>
</dbReference>
<dbReference type="EMBL" id="JASJOU010000020">
    <property type="protein sequence ID" value="MDJ1506140.1"/>
    <property type="molecule type" value="Genomic_DNA"/>
</dbReference>
<dbReference type="InterPro" id="IPR036287">
    <property type="entry name" value="Rv1873-like_sf"/>
</dbReference>
<organism evidence="1 2">
    <name type="scientific">Xanthocytophaga agilis</name>
    <dbReference type="NCBI Taxonomy" id="3048010"/>
    <lineage>
        <taxon>Bacteria</taxon>
        <taxon>Pseudomonadati</taxon>
        <taxon>Bacteroidota</taxon>
        <taxon>Cytophagia</taxon>
        <taxon>Cytophagales</taxon>
        <taxon>Rhodocytophagaceae</taxon>
        <taxon>Xanthocytophaga</taxon>
    </lineage>
</organism>